<dbReference type="GO" id="GO:0008168">
    <property type="term" value="F:methyltransferase activity"/>
    <property type="evidence" value="ECO:0007669"/>
    <property type="project" value="UniProtKB-KW"/>
</dbReference>
<evidence type="ECO:0000256" key="2">
    <source>
        <dbReference type="ARBA" id="ARBA00022679"/>
    </source>
</evidence>
<dbReference type="InterPro" id="IPR029063">
    <property type="entry name" value="SAM-dependent_MTases_sf"/>
</dbReference>
<evidence type="ECO:0008006" key="5">
    <source>
        <dbReference type="Google" id="ProtNLM"/>
    </source>
</evidence>
<protein>
    <recommendedName>
        <fullName evidence="5">S-adenosyl-L-methionine-dependent methyltransferase</fullName>
    </recommendedName>
</protein>
<evidence type="ECO:0000313" key="4">
    <source>
        <dbReference type="Proteomes" id="UP001642360"/>
    </source>
</evidence>
<reference evidence="3 4" key="1">
    <citation type="submission" date="2024-02" db="EMBL/GenBank/DDBJ databases">
        <authorList>
            <person name="Vignale AGUSTIN F."/>
            <person name="Sosa J E."/>
            <person name="Modenutti C."/>
        </authorList>
    </citation>
    <scope>NUCLEOTIDE SEQUENCE [LARGE SCALE GENOMIC DNA]</scope>
</reference>
<name>A0ABC8U2I8_9AQUA</name>
<sequence length="357" mass="40320">MECLAGFVILPTAASPIMRSSLFCAPKKYRNAVVVSAKLQHNDDDPLFRAAVSRASLRFQETHRPEPLFVDPYAGCFVPLSVEADMKHQLHQYCLATKFIDDKLLTTTNNIDGLKQVVLLTDGMDTRPYRLNWPTSTIIFDISPERVFKKAAQKLEGCWATEKIGAGKIGLFFHSSWLMGVQRRALALLSLHLDNVGAKIPRSCLFFHVPSESPYIQQTLCSKGFTGNRPSIWAFQGLPVMTLASFEEFLSIVSNLAMKGCLLLGELPAWLAETEVGIKSAKKIWMDKLFMSHGLRVDVIGYEEVGRNLGKVPMPGEFKDMLFVAEQLRFSDDQMETWRKEFERIEEEADEEGFEEL</sequence>
<accession>A0ABC8U2I8</accession>
<dbReference type="PANTHER" id="PTHR43619:SF2">
    <property type="entry name" value="S-ADENOSYL-L-METHIONINE-DEPENDENT METHYLTRANSFERASES SUPERFAMILY PROTEIN"/>
    <property type="match status" value="1"/>
</dbReference>
<gene>
    <name evidence="3" type="ORF">ILEXP_LOCUS45126</name>
</gene>
<dbReference type="GO" id="GO:0032259">
    <property type="term" value="P:methylation"/>
    <property type="evidence" value="ECO:0007669"/>
    <property type="project" value="UniProtKB-KW"/>
</dbReference>
<dbReference type="SUPFAM" id="SSF53335">
    <property type="entry name" value="S-adenosyl-L-methionine-dependent methyltransferases"/>
    <property type="match status" value="1"/>
</dbReference>
<dbReference type="InterPro" id="IPR007213">
    <property type="entry name" value="Ppm1/Ppm2/Tcmp"/>
</dbReference>
<keyword evidence="4" id="KW-1185">Reference proteome</keyword>
<proteinExistence type="predicted"/>
<evidence type="ECO:0000313" key="3">
    <source>
        <dbReference type="EMBL" id="CAK9175333.1"/>
    </source>
</evidence>
<dbReference type="EMBL" id="CAUOFW020006591">
    <property type="protein sequence ID" value="CAK9175333.1"/>
    <property type="molecule type" value="Genomic_DNA"/>
</dbReference>
<keyword evidence="2" id="KW-0808">Transferase</keyword>
<keyword evidence="1" id="KW-0489">Methyltransferase</keyword>
<dbReference type="Proteomes" id="UP001642360">
    <property type="component" value="Unassembled WGS sequence"/>
</dbReference>
<evidence type="ECO:0000256" key="1">
    <source>
        <dbReference type="ARBA" id="ARBA00022603"/>
    </source>
</evidence>
<comment type="caution">
    <text evidence="3">The sequence shown here is derived from an EMBL/GenBank/DDBJ whole genome shotgun (WGS) entry which is preliminary data.</text>
</comment>
<dbReference type="PANTHER" id="PTHR43619">
    <property type="entry name" value="S-ADENOSYL-L-METHIONINE-DEPENDENT METHYLTRANSFERASE YKTD-RELATED"/>
    <property type="match status" value="1"/>
</dbReference>
<organism evidence="3 4">
    <name type="scientific">Ilex paraguariensis</name>
    <name type="common">yerba mate</name>
    <dbReference type="NCBI Taxonomy" id="185542"/>
    <lineage>
        <taxon>Eukaryota</taxon>
        <taxon>Viridiplantae</taxon>
        <taxon>Streptophyta</taxon>
        <taxon>Embryophyta</taxon>
        <taxon>Tracheophyta</taxon>
        <taxon>Spermatophyta</taxon>
        <taxon>Magnoliopsida</taxon>
        <taxon>eudicotyledons</taxon>
        <taxon>Gunneridae</taxon>
        <taxon>Pentapetalae</taxon>
        <taxon>asterids</taxon>
        <taxon>campanulids</taxon>
        <taxon>Aquifoliales</taxon>
        <taxon>Aquifoliaceae</taxon>
        <taxon>Ilex</taxon>
    </lineage>
</organism>
<dbReference type="AlphaFoldDB" id="A0ABC8U2I8"/>
<dbReference type="Gene3D" id="3.40.50.150">
    <property type="entry name" value="Vaccinia Virus protein VP39"/>
    <property type="match status" value="1"/>
</dbReference>
<dbReference type="Pfam" id="PF04072">
    <property type="entry name" value="LCM"/>
    <property type="match status" value="1"/>
</dbReference>